<organism evidence="2 3">
    <name type="scientific">Blastomyces gilchristii (strain SLH14081)</name>
    <name type="common">Blastomyces dermatitidis</name>
    <dbReference type="NCBI Taxonomy" id="559298"/>
    <lineage>
        <taxon>Eukaryota</taxon>
        <taxon>Fungi</taxon>
        <taxon>Dikarya</taxon>
        <taxon>Ascomycota</taxon>
        <taxon>Pezizomycotina</taxon>
        <taxon>Eurotiomycetes</taxon>
        <taxon>Eurotiomycetidae</taxon>
        <taxon>Onygenales</taxon>
        <taxon>Ajellomycetaceae</taxon>
        <taxon>Blastomyces</taxon>
    </lineage>
</organism>
<dbReference type="KEGG" id="bgh:BDBG_06607"/>
<evidence type="ECO:0008006" key="4">
    <source>
        <dbReference type="Google" id="ProtNLM"/>
    </source>
</evidence>
<sequence>MAPSGDELFTTSWTLHRLSPLYHGKECETLLGNPQSLELYATRLRDLLRGDVFRGVQVGIEGLGAVDDAVSRAGHLKSCKWDALPTWSHWNEEESLLEDPDQAGFVISPDDSAGILVTLEYENITYKAAMLTGPDGYHDSRKDVTFLPLLLTRLPNSLRQSFISFLSTSFDTRCSVLRLTSSFLCATFENYLSTLNRAASGRNSSSSRAFVEKVIKESQLTLSFPSPISPALKSLDVLIPRESLSTFFTHGTKILANKTINRPHQTQDRGKKRPHPDTAPSTDEGDGPSAPFLAALGAYFDSNLAMQLDISDFGKDPTNAQKRKVRLSKVSCGAFVLGSEGRMKLLANPGRVIPFDDADVTEENDDPNGREARLVWRANEILLRTLVARAVGGQTKRSNGDLVGGEEGT</sequence>
<dbReference type="VEuPathDB" id="FungiDB:BDBG_06607"/>
<accession>A0A179UUI3</accession>
<evidence type="ECO:0000313" key="2">
    <source>
        <dbReference type="EMBL" id="OAT10818.1"/>
    </source>
</evidence>
<proteinExistence type="predicted"/>
<evidence type="ECO:0000313" key="3">
    <source>
        <dbReference type="Proteomes" id="UP000002038"/>
    </source>
</evidence>
<dbReference type="OrthoDB" id="8864979at2759"/>
<gene>
    <name evidence="2" type="ORF">BDBG_06607</name>
</gene>
<keyword evidence="3" id="KW-1185">Reference proteome</keyword>
<dbReference type="RefSeq" id="XP_031579526.1">
    <property type="nucleotide sequence ID" value="XM_031722686.1"/>
</dbReference>
<feature type="region of interest" description="Disordered" evidence="1">
    <location>
        <begin position="258"/>
        <end position="288"/>
    </location>
</feature>
<name>A0A179UUI3_BLAGS</name>
<dbReference type="GeneID" id="42528185"/>
<evidence type="ECO:0000256" key="1">
    <source>
        <dbReference type="SAM" id="MobiDB-lite"/>
    </source>
</evidence>
<dbReference type="Pfam" id="PF13092">
    <property type="entry name" value="CENP-L"/>
    <property type="match status" value="1"/>
</dbReference>
<protein>
    <recommendedName>
        <fullName evidence="4">Kinetochore complex Sim4 subunit Fta1-domain-containing protein</fullName>
    </recommendedName>
</protein>
<reference evidence="3" key="1">
    <citation type="journal article" date="2015" name="PLoS Genet.">
        <title>The dynamic genome and transcriptome of the human fungal pathogen Blastomyces and close relative Emmonsia.</title>
        <authorList>
            <person name="Munoz J.F."/>
            <person name="Gauthier G.M."/>
            <person name="Desjardins C.A."/>
            <person name="Gallo J.E."/>
            <person name="Holder J."/>
            <person name="Sullivan T.D."/>
            <person name="Marty A.J."/>
            <person name="Carmen J.C."/>
            <person name="Chen Z."/>
            <person name="Ding L."/>
            <person name="Gujja S."/>
            <person name="Magrini V."/>
            <person name="Misas E."/>
            <person name="Mitreva M."/>
            <person name="Priest M."/>
            <person name="Saif S."/>
            <person name="Whiston E.A."/>
            <person name="Young S."/>
            <person name="Zeng Q."/>
            <person name="Goldman W.E."/>
            <person name="Mardis E.R."/>
            <person name="Taylor J.W."/>
            <person name="McEwen J.G."/>
            <person name="Clay O.K."/>
            <person name="Klein B.S."/>
            <person name="Cuomo C.A."/>
        </authorList>
    </citation>
    <scope>NUCLEOTIDE SEQUENCE [LARGE SCALE GENOMIC DNA]</scope>
    <source>
        <strain evidence="3">SLH14081</strain>
    </source>
</reference>
<dbReference type="Proteomes" id="UP000002038">
    <property type="component" value="Unassembled WGS sequence"/>
</dbReference>
<dbReference type="InterPro" id="IPR025204">
    <property type="entry name" value="CENP-L"/>
</dbReference>
<dbReference type="AlphaFoldDB" id="A0A179UUI3"/>
<dbReference type="EMBL" id="GG657461">
    <property type="protein sequence ID" value="OAT10818.1"/>
    <property type="molecule type" value="Genomic_DNA"/>
</dbReference>